<organism evidence="3 4">
    <name type="scientific">Malus baccata</name>
    <name type="common">Siberian crab apple</name>
    <name type="synonym">Pyrus baccata</name>
    <dbReference type="NCBI Taxonomy" id="106549"/>
    <lineage>
        <taxon>Eukaryota</taxon>
        <taxon>Viridiplantae</taxon>
        <taxon>Streptophyta</taxon>
        <taxon>Embryophyta</taxon>
        <taxon>Tracheophyta</taxon>
        <taxon>Spermatophyta</taxon>
        <taxon>Magnoliopsida</taxon>
        <taxon>eudicotyledons</taxon>
        <taxon>Gunneridae</taxon>
        <taxon>Pentapetalae</taxon>
        <taxon>rosids</taxon>
        <taxon>fabids</taxon>
        <taxon>Rosales</taxon>
        <taxon>Rosaceae</taxon>
        <taxon>Amygdaloideae</taxon>
        <taxon>Maleae</taxon>
        <taxon>Malus</taxon>
    </lineage>
</organism>
<keyword evidence="4" id="KW-1185">Reference proteome</keyword>
<proteinExistence type="predicted"/>
<feature type="domain" description="STICHEL DnaA-N-like alpha-beta" evidence="2">
    <location>
        <begin position="132"/>
        <end position="213"/>
    </location>
</feature>
<dbReference type="Pfam" id="PF23007">
    <property type="entry name" value="DnaA_N-like_STI"/>
    <property type="match status" value="1"/>
</dbReference>
<comment type="caution">
    <text evidence="3">The sequence shown here is derived from an EMBL/GenBank/DDBJ whole genome shotgun (WGS) entry which is preliminary data.</text>
</comment>
<dbReference type="InterPro" id="IPR054506">
    <property type="entry name" value="DnaA_N-like_STI"/>
</dbReference>
<evidence type="ECO:0000256" key="1">
    <source>
        <dbReference type="SAM" id="MobiDB-lite"/>
    </source>
</evidence>
<name>A0A540K763_MALBA</name>
<feature type="region of interest" description="Disordered" evidence="1">
    <location>
        <begin position="65"/>
        <end position="122"/>
    </location>
</feature>
<dbReference type="AlphaFoldDB" id="A0A540K763"/>
<evidence type="ECO:0000259" key="2">
    <source>
        <dbReference type="Pfam" id="PF23007"/>
    </source>
</evidence>
<dbReference type="EMBL" id="VIEB01002638">
    <property type="protein sequence ID" value="TQD69732.1"/>
    <property type="molecule type" value="Genomic_DNA"/>
</dbReference>
<gene>
    <name evidence="3" type="ORF">C1H46_044734</name>
</gene>
<protein>
    <recommendedName>
        <fullName evidence="2">STICHEL DnaA-N-like alpha-beta domain-containing protein</fullName>
    </recommendedName>
</protein>
<evidence type="ECO:0000313" key="3">
    <source>
        <dbReference type="EMBL" id="TQD69732.1"/>
    </source>
</evidence>
<dbReference type="STRING" id="106549.A0A540K763"/>
<evidence type="ECO:0000313" key="4">
    <source>
        <dbReference type="Proteomes" id="UP000315295"/>
    </source>
</evidence>
<accession>A0A540K763</accession>
<sequence length="393" mass="43624">MEKLRQALKTLSEAEKQLRMSNDKLTWLTAALLQLAPDQQYMLPSSSGNASFHHSPLALNNVGGRSAVRKDSEQGGMPNYEKGLPTNVRNSVSSGKGMISDRKRHAASGMASQQTATGSAEMVRVKGKQIHGKSHKGIEEVWLEVLEKIPYNRIKEFLYQEGKLTSVSFGAAPTAQLMFSSHMTKSTAEKFRTQILQAFEIVLGSPLTIEIRCESKRNSKEWAQMPIIIPASKDGSSHIRDENAVTTDAQLVAHDTCEMGTSEIVEVAASPRETKGGGQMHNQKKSTMAIIPEKQQSQNQSIVRSKVSLAHVIQQSESQRSGWSQRKAVSIAEKLEQDNLRLESRSRSLLCWKASRVTRRRLSRLKIRARRPHSLLKLVSCGKCLSSRSPRVA</sequence>
<dbReference type="Proteomes" id="UP000315295">
    <property type="component" value="Unassembled WGS sequence"/>
</dbReference>
<reference evidence="3 4" key="1">
    <citation type="journal article" date="2019" name="G3 (Bethesda)">
        <title>Sequencing of a Wild Apple (Malus baccata) Genome Unravels the Differences Between Cultivated and Wild Apple Species Regarding Disease Resistance and Cold Tolerance.</title>
        <authorList>
            <person name="Chen X."/>
        </authorList>
    </citation>
    <scope>NUCLEOTIDE SEQUENCE [LARGE SCALE GENOMIC DNA]</scope>
    <source>
        <strain evidence="4">cv. Shandingzi</strain>
        <tissue evidence="3">Leaves</tissue>
    </source>
</reference>